<keyword evidence="4 10" id="KW-0349">Heme</keyword>
<dbReference type="InterPro" id="IPR007197">
    <property type="entry name" value="rSAM"/>
</dbReference>
<dbReference type="InterPro" id="IPR006638">
    <property type="entry name" value="Elp3/MiaA/NifB-like_rSAM"/>
</dbReference>
<dbReference type="SMART" id="SM00729">
    <property type="entry name" value="Elp3"/>
    <property type="match status" value="1"/>
</dbReference>
<evidence type="ECO:0000256" key="1">
    <source>
        <dbReference type="ARBA" id="ARBA00001966"/>
    </source>
</evidence>
<comment type="function">
    <text evidence="10">Probably acts as a heme chaperone, transferring heme to an unknown acceptor. Binds one molecule of heme per monomer, possibly covalently. Binds 1 [4Fe-4S] cluster. The cluster is coordinated with 3 cysteines and an exchangeable S-adenosyl-L-methionine.</text>
</comment>
<dbReference type="CDD" id="cd01335">
    <property type="entry name" value="Radical_SAM"/>
    <property type="match status" value="1"/>
</dbReference>
<dbReference type="GO" id="GO:0005737">
    <property type="term" value="C:cytoplasm"/>
    <property type="evidence" value="ECO:0007669"/>
    <property type="project" value="UniProtKB-SubCell"/>
</dbReference>
<keyword evidence="8 10" id="KW-0411">Iron-sulfur</keyword>
<sequence>MSFELTTQATAELPKLSAYVHVPWCVRKCPYCDFNSHAADADNIPEAEFLQRIEQDIKQDAGLAQGRKIESLFFGGGTPSLLSAQAIGRIIELLAQHVGFSDGAEITLEANPGTVEADRFIGYRKAGVNRLSMGIQSFNDDHLKVLGRIHSADEAKTAFALAREAGFDNINLDLMHGLPEQTLQQALADLNSAIELAPEHLSWYQLTIEANTEFYNKPPAIPDDDRLWEIQQAGQERLAEAGYNQYEVSAYAKQQRQCRHNLNYWRYGDYLGIGPGAHGKYSHWQADELHITRTRKTRLPRDYLNQQKPLVRLEESVPLEDRPFDYFMNSLRLRESTDLADFINFTSVPLAHIEPTLQLLQEKGFIDWQSNSIVTTTKGYLYLNEVLACWLE</sequence>
<dbReference type="SFLD" id="SFLDG01065">
    <property type="entry name" value="anaerobic_coproporphyrinogen-I"/>
    <property type="match status" value="1"/>
</dbReference>
<evidence type="ECO:0000256" key="7">
    <source>
        <dbReference type="ARBA" id="ARBA00023004"/>
    </source>
</evidence>
<evidence type="ECO:0000256" key="8">
    <source>
        <dbReference type="ARBA" id="ARBA00023014"/>
    </source>
</evidence>
<dbReference type="NCBIfam" id="TIGR00539">
    <property type="entry name" value="hemN_rel"/>
    <property type="match status" value="1"/>
</dbReference>
<evidence type="ECO:0000256" key="4">
    <source>
        <dbReference type="ARBA" id="ARBA00022617"/>
    </source>
</evidence>
<evidence type="ECO:0000256" key="5">
    <source>
        <dbReference type="ARBA" id="ARBA00022691"/>
    </source>
</evidence>
<keyword evidence="10" id="KW-0963">Cytoplasm</keyword>
<comment type="similarity">
    <text evidence="2">Belongs to the anaerobic coproporphyrinogen-III oxidase family. HemW subfamily.</text>
</comment>
<dbReference type="EMBL" id="VKAD01000003">
    <property type="protein sequence ID" value="TXR51434.1"/>
    <property type="molecule type" value="Genomic_DNA"/>
</dbReference>
<dbReference type="GO" id="GO:0004109">
    <property type="term" value="F:coproporphyrinogen oxidase activity"/>
    <property type="evidence" value="ECO:0007669"/>
    <property type="project" value="InterPro"/>
</dbReference>
<dbReference type="PANTHER" id="PTHR13932:SF5">
    <property type="entry name" value="RADICAL S-ADENOSYL METHIONINE DOMAIN-CONTAINING PROTEIN 1, MITOCHONDRIAL"/>
    <property type="match status" value="1"/>
</dbReference>
<keyword evidence="10" id="KW-0004">4Fe-4S</keyword>
<keyword evidence="9 10" id="KW-0143">Chaperone</keyword>
<dbReference type="AlphaFoldDB" id="A0A5C8Z2A3"/>
<dbReference type="RefSeq" id="WP_147714930.1">
    <property type="nucleotide sequence ID" value="NZ_VKAD01000003.1"/>
</dbReference>
<dbReference type="GO" id="GO:0006779">
    <property type="term" value="P:porphyrin-containing compound biosynthetic process"/>
    <property type="evidence" value="ECO:0007669"/>
    <property type="project" value="InterPro"/>
</dbReference>
<dbReference type="SFLD" id="SFLDF00288">
    <property type="entry name" value="HemN-like__clustered_with_nucl"/>
    <property type="match status" value="1"/>
</dbReference>
<dbReference type="InterPro" id="IPR004559">
    <property type="entry name" value="HemW-like"/>
</dbReference>
<accession>A0A5C8Z2A3</accession>
<dbReference type="InterPro" id="IPR010723">
    <property type="entry name" value="HemN_C"/>
</dbReference>
<dbReference type="Proteomes" id="UP000321764">
    <property type="component" value="Unassembled WGS sequence"/>
</dbReference>
<dbReference type="OrthoDB" id="9808022at2"/>
<evidence type="ECO:0000259" key="11">
    <source>
        <dbReference type="PROSITE" id="PS51918"/>
    </source>
</evidence>
<dbReference type="GO" id="GO:0051539">
    <property type="term" value="F:4 iron, 4 sulfur cluster binding"/>
    <property type="evidence" value="ECO:0007669"/>
    <property type="project" value="UniProtKB-UniRule"/>
</dbReference>
<dbReference type="PANTHER" id="PTHR13932">
    <property type="entry name" value="COPROPORPHYRINIGEN III OXIDASE"/>
    <property type="match status" value="1"/>
</dbReference>
<dbReference type="SFLD" id="SFLDG01082">
    <property type="entry name" value="B12-binding_domain_containing"/>
    <property type="match status" value="1"/>
</dbReference>
<dbReference type="InterPro" id="IPR034505">
    <property type="entry name" value="Coproporphyrinogen-III_oxidase"/>
</dbReference>
<evidence type="ECO:0000256" key="6">
    <source>
        <dbReference type="ARBA" id="ARBA00022723"/>
    </source>
</evidence>
<comment type="subcellular location">
    <subcellularLocation>
        <location evidence="10">Cytoplasm</location>
    </subcellularLocation>
</comment>
<dbReference type="SFLD" id="SFLDF00562">
    <property type="entry name" value="HemN-like__clustered_with_heat"/>
    <property type="match status" value="1"/>
</dbReference>
<keyword evidence="6 10" id="KW-0479">Metal-binding</keyword>
<dbReference type="SFLD" id="SFLDS00029">
    <property type="entry name" value="Radical_SAM"/>
    <property type="match status" value="1"/>
</dbReference>
<dbReference type="PROSITE" id="PS51918">
    <property type="entry name" value="RADICAL_SAM"/>
    <property type="match status" value="1"/>
</dbReference>
<dbReference type="GO" id="GO:0046872">
    <property type="term" value="F:metal ion binding"/>
    <property type="evidence" value="ECO:0007669"/>
    <property type="project" value="UniProtKB-UniRule"/>
</dbReference>
<name>A0A5C8Z2A3_9GAMM</name>
<organism evidence="12 13">
    <name type="scientific">Reinekea thalattae</name>
    <dbReference type="NCBI Taxonomy" id="2593301"/>
    <lineage>
        <taxon>Bacteria</taxon>
        <taxon>Pseudomonadati</taxon>
        <taxon>Pseudomonadota</taxon>
        <taxon>Gammaproteobacteria</taxon>
        <taxon>Oceanospirillales</taxon>
        <taxon>Saccharospirillaceae</taxon>
        <taxon>Reinekea</taxon>
    </lineage>
</organism>
<gene>
    <name evidence="12" type="primary">hemW</name>
    <name evidence="12" type="ORF">FME95_12990</name>
</gene>
<comment type="cofactor">
    <cofactor evidence="1">
        <name>[4Fe-4S] cluster</name>
        <dbReference type="ChEBI" id="CHEBI:49883"/>
    </cofactor>
</comment>
<dbReference type="InterPro" id="IPR058240">
    <property type="entry name" value="rSAM_sf"/>
</dbReference>
<keyword evidence="13" id="KW-1185">Reference proteome</keyword>
<keyword evidence="5 10" id="KW-0949">S-adenosyl-L-methionine</keyword>
<protein>
    <recommendedName>
        <fullName evidence="3 10">Heme chaperone HemW</fullName>
    </recommendedName>
</protein>
<comment type="caution">
    <text evidence="12">The sequence shown here is derived from an EMBL/GenBank/DDBJ whole genome shotgun (WGS) entry which is preliminary data.</text>
</comment>
<dbReference type="Pfam" id="PF04055">
    <property type="entry name" value="Radical_SAM"/>
    <property type="match status" value="1"/>
</dbReference>
<evidence type="ECO:0000256" key="10">
    <source>
        <dbReference type="RuleBase" id="RU364116"/>
    </source>
</evidence>
<reference evidence="12 13" key="1">
    <citation type="submission" date="2019-07" db="EMBL/GenBank/DDBJ databases">
        <title>Reinekea sp. strain SSH23 genome sequencing and assembly.</title>
        <authorList>
            <person name="Kim I."/>
        </authorList>
    </citation>
    <scope>NUCLEOTIDE SEQUENCE [LARGE SCALE GENOMIC DNA]</scope>
    <source>
        <strain evidence="12 13">SSH23</strain>
    </source>
</reference>
<evidence type="ECO:0000256" key="2">
    <source>
        <dbReference type="ARBA" id="ARBA00006100"/>
    </source>
</evidence>
<evidence type="ECO:0000313" key="12">
    <source>
        <dbReference type="EMBL" id="TXR51434.1"/>
    </source>
</evidence>
<proteinExistence type="inferred from homology"/>
<dbReference type="InterPro" id="IPR013785">
    <property type="entry name" value="Aldolase_TIM"/>
</dbReference>
<keyword evidence="7 10" id="KW-0408">Iron</keyword>
<evidence type="ECO:0000256" key="9">
    <source>
        <dbReference type="ARBA" id="ARBA00023186"/>
    </source>
</evidence>
<dbReference type="SUPFAM" id="SSF102114">
    <property type="entry name" value="Radical SAM enzymes"/>
    <property type="match status" value="1"/>
</dbReference>
<evidence type="ECO:0000313" key="13">
    <source>
        <dbReference type="Proteomes" id="UP000321764"/>
    </source>
</evidence>
<dbReference type="Gene3D" id="3.20.20.70">
    <property type="entry name" value="Aldolase class I"/>
    <property type="match status" value="1"/>
</dbReference>
<feature type="domain" description="Radical SAM core" evidence="11">
    <location>
        <begin position="10"/>
        <end position="244"/>
    </location>
</feature>
<evidence type="ECO:0000256" key="3">
    <source>
        <dbReference type="ARBA" id="ARBA00017228"/>
    </source>
</evidence>
<dbReference type="Pfam" id="PF06969">
    <property type="entry name" value="HemN_C"/>
    <property type="match status" value="1"/>
</dbReference>